<dbReference type="AlphaFoldDB" id="A0A545UG14"/>
<name>A0A545UG14_9GAMM</name>
<reference evidence="2 3" key="1">
    <citation type="submission" date="2019-07" db="EMBL/GenBank/DDBJ databases">
        <title>Draft genome for Aliikangiella sp. M105.</title>
        <authorList>
            <person name="Wang G."/>
        </authorList>
    </citation>
    <scope>NUCLEOTIDE SEQUENCE [LARGE SCALE GENOMIC DNA]</scope>
    <source>
        <strain evidence="2 3">M105</strain>
    </source>
</reference>
<proteinExistence type="predicted"/>
<dbReference type="RefSeq" id="WP_142892924.1">
    <property type="nucleotide sequence ID" value="NZ_ML660162.1"/>
</dbReference>
<accession>A0A545UG14</accession>
<keyword evidence="1" id="KW-1133">Transmembrane helix</keyword>
<dbReference type="EMBL" id="VIKS01000004">
    <property type="protein sequence ID" value="TQV88416.1"/>
    <property type="molecule type" value="Genomic_DNA"/>
</dbReference>
<sequence>MKIIRWWGVITFFVLLLILTLVWYLLAPVIIADSIEDLGSEALGAKVEVDSVDLSLFPVAVSLNHLTAADPEQPMKNLLDTEQIKFSLDAGALLWKKLVIDELILTGVKTATDRATSGALEGGRKTGQAIQNAIEMALPDMEQLDINSVVDNADLITLKRVDEFKQSQAKIKQEWEKALDKKAFAERTDAIKSEYERLSKRAKDNKLNLIKDRKDWKKLKKSIDAERKQIASLSDKIKQDKKTLAEQLKSVKNGPGDDLTAVMDKFGLGSGVEGLVDKYLGPKYTPWVMRAVEFAKQFKSDGSSGEEEVEQAAVQVGKKVYFKDEHTFPELLIKKINLSGSDQGWELDGKGFDLGYLPWLTGKPAKLNIQFGGKGDAKVDLSSDWPSADKMSTELKSVVSSWPIESMQFMETKEGSWVVNSGVLSANVVGELTLEKIDLEASFSIQSPKLSVPDGISDWQKSLATSVNQQAKLDFKLTANGSITEPKIRLDSSIEKLFQKAIGEKVKQKAQKLTGKVKAAIGEKIGDISSLDNFTKDFDGWDSQIADKDALLKNLLGKIKF</sequence>
<dbReference type="OrthoDB" id="5752177at2"/>
<keyword evidence="3" id="KW-1185">Reference proteome</keyword>
<evidence type="ECO:0000313" key="2">
    <source>
        <dbReference type="EMBL" id="TQV88416.1"/>
    </source>
</evidence>
<keyword evidence="1" id="KW-0812">Transmembrane</keyword>
<dbReference type="InterPro" id="IPR019934">
    <property type="entry name" value="CHP03545"/>
</dbReference>
<organism evidence="2 3">
    <name type="scientific">Aliikangiella coralliicola</name>
    <dbReference type="NCBI Taxonomy" id="2592383"/>
    <lineage>
        <taxon>Bacteria</taxon>
        <taxon>Pseudomonadati</taxon>
        <taxon>Pseudomonadota</taxon>
        <taxon>Gammaproteobacteria</taxon>
        <taxon>Oceanospirillales</taxon>
        <taxon>Pleioneaceae</taxon>
        <taxon>Aliikangiella</taxon>
    </lineage>
</organism>
<dbReference type="NCBIfam" id="TIGR03545">
    <property type="entry name" value="TIGR03545 family protein"/>
    <property type="match status" value="1"/>
</dbReference>
<evidence type="ECO:0000313" key="3">
    <source>
        <dbReference type="Proteomes" id="UP000315439"/>
    </source>
</evidence>
<comment type="caution">
    <text evidence="2">The sequence shown here is derived from an EMBL/GenBank/DDBJ whole genome shotgun (WGS) entry which is preliminary data.</text>
</comment>
<dbReference type="Proteomes" id="UP000315439">
    <property type="component" value="Unassembled WGS sequence"/>
</dbReference>
<keyword evidence="1" id="KW-0472">Membrane</keyword>
<evidence type="ECO:0000256" key="1">
    <source>
        <dbReference type="SAM" id="Phobius"/>
    </source>
</evidence>
<feature type="transmembrane region" description="Helical" evidence="1">
    <location>
        <begin position="7"/>
        <end position="26"/>
    </location>
</feature>
<gene>
    <name evidence="2" type="ORF">FLL46_07795</name>
</gene>
<protein>
    <submittedName>
        <fullName evidence="2">TIGR03545 family protein</fullName>
    </submittedName>
</protein>